<reference evidence="2 3" key="1">
    <citation type="journal article" date="2024" name="Commun. Biol.">
        <title>Comparative genomic analysis of thermophilic fungi reveals convergent evolutionary adaptations and gene losses.</title>
        <authorList>
            <person name="Steindorff A.S."/>
            <person name="Aguilar-Pontes M.V."/>
            <person name="Robinson A.J."/>
            <person name="Andreopoulos B."/>
            <person name="LaButti K."/>
            <person name="Kuo A."/>
            <person name="Mondo S."/>
            <person name="Riley R."/>
            <person name="Otillar R."/>
            <person name="Haridas S."/>
            <person name="Lipzen A."/>
            <person name="Grimwood J."/>
            <person name="Schmutz J."/>
            <person name="Clum A."/>
            <person name="Reid I.D."/>
            <person name="Moisan M.C."/>
            <person name="Butler G."/>
            <person name="Nguyen T.T.M."/>
            <person name="Dewar K."/>
            <person name="Conant G."/>
            <person name="Drula E."/>
            <person name="Henrissat B."/>
            <person name="Hansel C."/>
            <person name="Singer S."/>
            <person name="Hutchinson M.I."/>
            <person name="de Vries R.P."/>
            <person name="Natvig D.O."/>
            <person name="Powell A.J."/>
            <person name="Tsang A."/>
            <person name="Grigoriev I.V."/>
        </authorList>
    </citation>
    <scope>NUCLEOTIDE SEQUENCE [LARGE SCALE GENOMIC DNA]</scope>
    <source>
        <strain evidence="2 3">CBS 494.80</strain>
    </source>
</reference>
<feature type="region of interest" description="Disordered" evidence="1">
    <location>
        <begin position="1"/>
        <end position="24"/>
    </location>
</feature>
<comment type="caution">
    <text evidence="2">The sequence shown here is derived from an EMBL/GenBank/DDBJ whole genome shotgun (WGS) entry which is preliminary data.</text>
</comment>
<organism evidence="2 3">
    <name type="scientific">Oculimacula yallundae</name>
    <dbReference type="NCBI Taxonomy" id="86028"/>
    <lineage>
        <taxon>Eukaryota</taxon>
        <taxon>Fungi</taxon>
        <taxon>Dikarya</taxon>
        <taxon>Ascomycota</taxon>
        <taxon>Pezizomycotina</taxon>
        <taxon>Leotiomycetes</taxon>
        <taxon>Helotiales</taxon>
        <taxon>Ploettnerulaceae</taxon>
        <taxon>Oculimacula</taxon>
    </lineage>
</organism>
<evidence type="ECO:0000313" key="3">
    <source>
        <dbReference type="Proteomes" id="UP001595075"/>
    </source>
</evidence>
<keyword evidence="3" id="KW-1185">Reference proteome</keyword>
<name>A0ABR4BXH1_9HELO</name>
<evidence type="ECO:0000313" key="2">
    <source>
        <dbReference type="EMBL" id="KAL2062355.1"/>
    </source>
</evidence>
<feature type="non-terminal residue" evidence="2">
    <location>
        <position position="124"/>
    </location>
</feature>
<proteinExistence type="predicted"/>
<gene>
    <name evidence="2" type="ORF">VTL71DRAFT_6621</name>
</gene>
<dbReference type="Proteomes" id="UP001595075">
    <property type="component" value="Unassembled WGS sequence"/>
</dbReference>
<accession>A0ABR4BXH1</accession>
<protein>
    <submittedName>
        <fullName evidence="2">Uncharacterized protein</fullName>
    </submittedName>
</protein>
<evidence type="ECO:0000256" key="1">
    <source>
        <dbReference type="SAM" id="MobiDB-lite"/>
    </source>
</evidence>
<dbReference type="EMBL" id="JAZHXI010000017">
    <property type="protein sequence ID" value="KAL2062355.1"/>
    <property type="molecule type" value="Genomic_DNA"/>
</dbReference>
<sequence length="124" mass="13764">MSPPPSSSQGWNDDEAAHPSEPTNLFSMDYMTSQEAKKLVPTRPTSSNISDIANNPRKIGFTAAHPGYARCNNQLYLSTRFFLYFWGIHSSPTTLLRTKCWPVTRPCSRLTMASRAPVGRSPSA</sequence>